<gene>
    <name evidence="3" type="ORF">HGA05_11380</name>
</gene>
<name>A0A846WN08_9ACTN</name>
<dbReference type="AlphaFoldDB" id="A0A846WN08"/>
<feature type="transmembrane region" description="Helical" evidence="2">
    <location>
        <begin position="32"/>
        <end position="52"/>
    </location>
</feature>
<evidence type="ECO:0000256" key="2">
    <source>
        <dbReference type="SAM" id="Phobius"/>
    </source>
</evidence>
<protein>
    <submittedName>
        <fullName evidence="3">Uncharacterized protein</fullName>
    </submittedName>
</protein>
<dbReference type="EMBL" id="JAAXPC010000005">
    <property type="protein sequence ID" value="NKY02180.1"/>
    <property type="molecule type" value="Genomic_DNA"/>
</dbReference>
<accession>A0A846WN08</accession>
<keyword evidence="2" id="KW-1133">Transmembrane helix</keyword>
<sequence length="525" mass="52567">MDTMADVLTRRETARPERISPPSPRPPRHRRFGVAVVALLSVLAIGLGVSMGEGQARAASLPTSIPSPTGAIGDVIAALANNGVTQVLAKQWRFDLCSSESDGGPINGGADCSGSTGTGVAVVLPTSIDLVPDAVYTPAQQVFNAVSGLAINGKILGVTVPVPDAALPEGSAKVIGDGFQFALASGGGKATAISYLPLSLATAGASDGRTAYAFAIIGMANAWTTSTIPIEIFTIPTGTSIPPIKNVSCYGVLTAAYAENVGACANVLGTFDFKLDQLQSIPQVQFALTDPTAVVFNPAQVLTTALGKFVAGQGFTLSKDFTRLSLGGNSLLALTSDYGLSAPITVNWLGSTITIYPTATINGATRPNMLALPQIVTGDLDTSQIIPVITIPQITFPFGLAPLGPYVSSTPALTTTSARTLAATKTTTSRAARSAATDAETGATSSSSSTTTSSTTPSTATSSSTTSTTVSSSSSTSRSSQSSTSSGTRTSAPSAAPTSSAGTDTGTDSGGTQSSGGVPAASPAG</sequence>
<keyword evidence="2" id="KW-0472">Membrane</keyword>
<reference evidence="3 4" key="1">
    <citation type="submission" date="2020-04" db="EMBL/GenBank/DDBJ databases">
        <title>MicrobeNet Type strains.</title>
        <authorList>
            <person name="Nicholson A.C."/>
        </authorList>
    </citation>
    <scope>NUCLEOTIDE SEQUENCE [LARGE SCALE GENOMIC DNA]</scope>
    <source>
        <strain evidence="3 4">ATCC BAA-14</strain>
    </source>
</reference>
<feature type="compositionally biased region" description="Low complexity" evidence="1">
    <location>
        <begin position="421"/>
        <end position="517"/>
    </location>
</feature>
<feature type="region of interest" description="Disordered" evidence="1">
    <location>
        <begin position="421"/>
        <end position="525"/>
    </location>
</feature>
<keyword evidence="2" id="KW-0812">Transmembrane</keyword>
<evidence type="ECO:0000256" key="1">
    <source>
        <dbReference type="SAM" id="MobiDB-lite"/>
    </source>
</evidence>
<proteinExistence type="predicted"/>
<dbReference type="Proteomes" id="UP000563898">
    <property type="component" value="Unassembled WGS sequence"/>
</dbReference>
<evidence type="ECO:0000313" key="3">
    <source>
        <dbReference type="EMBL" id="NKY02180.1"/>
    </source>
</evidence>
<comment type="caution">
    <text evidence="3">The sequence shown here is derived from an EMBL/GenBank/DDBJ whole genome shotgun (WGS) entry which is preliminary data.</text>
</comment>
<evidence type="ECO:0000313" key="4">
    <source>
        <dbReference type="Proteomes" id="UP000563898"/>
    </source>
</evidence>
<organism evidence="3 4">
    <name type="scientific">Gordonia polyisoprenivorans</name>
    <dbReference type="NCBI Taxonomy" id="84595"/>
    <lineage>
        <taxon>Bacteria</taxon>
        <taxon>Bacillati</taxon>
        <taxon>Actinomycetota</taxon>
        <taxon>Actinomycetes</taxon>
        <taxon>Mycobacteriales</taxon>
        <taxon>Gordoniaceae</taxon>
        <taxon>Gordonia</taxon>
    </lineage>
</organism>
<feature type="region of interest" description="Disordered" evidence="1">
    <location>
        <begin position="1"/>
        <end position="28"/>
    </location>
</feature>
<feature type="compositionally biased region" description="Basic and acidic residues" evidence="1">
    <location>
        <begin position="8"/>
        <end position="18"/>
    </location>
</feature>